<accession>A0A7C9AU53</accession>
<dbReference type="EMBL" id="GISG01270086">
    <property type="protein sequence ID" value="MBA4676114.1"/>
    <property type="molecule type" value="Transcribed_RNA"/>
</dbReference>
<dbReference type="AlphaFoldDB" id="A0A7C9AU53"/>
<evidence type="ECO:0000313" key="1">
    <source>
        <dbReference type="EMBL" id="MBA4676114.1"/>
    </source>
</evidence>
<proteinExistence type="predicted"/>
<sequence>MYKLEIVSVFSKSALQLCFKRSHFTMHNVSSDKGKPFFGNALIAGQFVISSLTNEISRFSGGREVNFGQSVMTKLRRQGRSLVRNPLHISRLDMLWSFSDSSLGNPAPAPFPKN</sequence>
<reference evidence="1" key="1">
    <citation type="journal article" date="2013" name="J. Plant Res.">
        <title>Effect of fungi and light on seed germination of three Opuntia species from semiarid lands of central Mexico.</title>
        <authorList>
            <person name="Delgado-Sanchez P."/>
            <person name="Jimenez-Bremont J.F."/>
            <person name="Guerrero-Gonzalez Mde L."/>
            <person name="Flores J."/>
        </authorList>
    </citation>
    <scope>NUCLEOTIDE SEQUENCE</scope>
    <source>
        <tissue evidence="1">Cladode</tissue>
    </source>
</reference>
<protein>
    <submittedName>
        <fullName evidence="1">Uncharacterized protein</fullName>
    </submittedName>
</protein>
<name>A0A7C9AU53_OPUST</name>
<reference evidence="1" key="2">
    <citation type="submission" date="2020-07" db="EMBL/GenBank/DDBJ databases">
        <authorList>
            <person name="Vera ALvarez R."/>
            <person name="Arias-Moreno D.M."/>
            <person name="Jimenez-Jacinto V."/>
            <person name="Jimenez-Bremont J.F."/>
            <person name="Swaminathan K."/>
            <person name="Moose S.P."/>
            <person name="Guerrero-Gonzalez M.L."/>
            <person name="Marino-Ramirez L."/>
            <person name="Landsman D."/>
            <person name="Rodriguez-Kessler M."/>
            <person name="Delgado-Sanchez P."/>
        </authorList>
    </citation>
    <scope>NUCLEOTIDE SEQUENCE</scope>
    <source>
        <tissue evidence="1">Cladode</tissue>
    </source>
</reference>
<organism evidence="1">
    <name type="scientific">Opuntia streptacantha</name>
    <name type="common">Prickly pear cactus</name>
    <name type="synonym">Opuntia cardona</name>
    <dbReference type="NCBI Taxonomy" id="393608"/>
    <lineage>
        <taxon>Eukaryota</taxon>
        <taxon>Viridiplantae</taxon>
        <taxon>Streptophyta</taxon>
        <taxon>Embryophyta</taxon>
        <taxon>Tracheophyta</taxon>
        <taxon>Spermatophyta</taxon>
        <taxon>Magnoliopsida</taxon>
        <taxon>eudicotyledons</taxon>
        <taxon>Gunneridae</taxon>
        <taxon>Pentapetalae</taxon>
        <taxon>Caryophyllales</taxon>
        <taxon>Cactineae</taxon>
        <taxon>Cactaceae</taxon>
        <taxon>Opuntioideae</taxon>
        <taxon>Opuntia</taxon>
    </lineage>
</organism>